<evidence type="ECO:0000256" key="1">
    <source>
        <dbReference type="SAM" id="MobiDB-lite"/>
    </source>
</evidence>
<dbReference type="AlphaFoldDB" id="A0AAW2KKR1"/>
<keyword evidence="2" id="KW-0812">Transmembrane</keyword>
<protein>
    <submittedName>
        <fullName evidence="3">Uncharacterized protein</fullName>
    </submittedName>
</protein>
<reference evidence="3" key="1">
    <citation type="submission" date="2020-06" db="EMBL/GenBank/DDBJ databases">
        <authorList>
            <person name="Li T."/>
            <person name="Hu X."/>
            <person name="Zhang T."/>
            <person name="Song X."/>
            <person name="Zhang H."/>
            <person name="Dai N."/>
            <person name="Sheng W."/>
            <person name="Hou X."/>
            <person name="Wei L."/>
        </authorList>
    </citation>
    <scope>NUCLEOTIDE SEQUENCE</scope>
    <source>
        <strain evidence="3">G01</strain>
        <tissue evidence="3">Leaf</tissue>
    </source>
</reference>
<proteinExistence type="predicted"/>
<comment type="caution">
    <text evidence="3">The sequence shown here is derived from an EMBL/GenBank/DDBJ whole genome shotgun (WGS) entry which is preliminary data.</text>
</comment>
<reference evidence="3" key="2">
    <citation type="journal article" date="2024" name="Plant">
        <title>Genomic evolution and insights into agronomic trait innovations of Sesamum species.</title>
        <authorList>
            <person name="Miao H."/>
            <person name="Wang L."/>
            <person name="Qu L."/>
            <person name="Liu H."/>
            <person name="Sun Y."/>
            <person name="Le M."/>
            <person name="Wang Q."/>
            <person name="Wei S."/>
            <person name="Zheng Y."/>
            <person name="Lin W."/>
            <person name="Duan Y."/>
            <person name="Cao H."/>
            <person name="Xiong S."/>
            <person name="Wang X."/>
            <person name="Wei L."/>
            <person name="Li C."/>
            <person name="Ma Q."/>
            <person name="Ju M."/>
            <person name="Zhao R."/>
            <person name="Li G."/>
            <person name="Mu C."/>
            <person name="Tian Q."/>
            <person name="Mei H."/>
            <person name="Zhang T."/>
            <person name="Gao T."/>
            <person name="Zhang H."/>
        </authorList>
    </citation>
    <scope>NUCLEOTIDE SEQUENCE</scope>
    <source>
        <strain evidence="3">G01</strain>
    </source>
</reference>
<organism evidence="3">
    <name type="scientific">Sesamum angustifolium</name>
    <dbReference type="NCBI Taxonomy" id="2727405"/>
    <lineage>
        <taxon>Eukaryota</taxon>
        <taxon>Viridiplantae</taxon>
        <taxon>Streptophyta</taxon>
        <taxon>Embryophyta</taxon>
        <taxon>Tracheophyta</taxon>
        <taxon>Spermatophyta</taxon>
        <taxon>Magnoliopsida</taxon>
        <taxon>eudicotyledons</taxon>
        <taxon>Gunneridae</taxon>
        <taxon>Pentapetalae</taxon>
        <taxon>asterids</taxon>
        <taxon>lamiids</taxon>
        <taxon>Lamiales</taxon>
        <taxon>Pedaliaceae</taxon>
        <taxon>Sesamum</taxon>
    </lineage>
</organism>
<evidence type="ECO:0000313" key="3">
    <source>
        <dbReference type="EMBL" id="KAL0307620.1"/>
    </source>
</evidence>
<accession>A0AAW2KKR1</accession>
<name>A0AAW2KKR1_9LAMI</name>
<evidence type="ECO:0000256" key="2">
    <source>
        <dbReference type="SAM" id="Phobius"/>
    </source>
</evidence>
<keyword evidence="2" id="KW-0472">Membrane</keyword>
<feature type="region of interest" description="Disordered" evidence="1">
    <location>
        <begin position="259"/>
        <end position="283"/>
    </location>
</feature>
<keyword evidence="2" id="KW-1133">Transmembrane helix</keyword>
<feature type="region of interest" description="Disordered" evidence="1">
    <location>
        <begin position="88"/>
        <end position="115"/>
    </location>
</feature>
<gene>
    <name evidence="3" type="ORF">Sangu_3019600</name>
</gene>
<sequence>MSTILSSAFFFSLLGGQGCFGGVWPLGRAGCRARPAAPRLAVPVAWAGCVARVLAGFTAGFFRRVFVRRGATAAGEVRALRAADGVGHRGAPGAIRPPGRRRGAPDPANAHRPHAPSTRLVGVACCLSPPAPAETRCVVPSGSTVGVLVAVVRLRRSISSAVGGPVGTPRPARLRSGAGYALGALVRHRCTGGGVRRRRPVHPPTAPGARWLALPVASVSPRAPTAARPPMQSLVLARRSRPARPPLRGLGYAFGCAARSPSWPREAPRAPRRPAGRSASLSSGPLSFVRSSCLRALGVFAAFASRALMRRGPAGRPVGVRIAVTSGPRDV</sequence>
<feature type="transmembrane region" description="Helical" evidence="2">
    <location>
        <begin position="43"/>
        <end position="62"/>
    </location>
</feature>
<dbReference type="EMBL" id="JACGWK010000087">
    <property type="protein sequence ID" value="KAL0307620.1"/>
    <property type="molecule type" value="Genomic_DNA"/>
</dbReference>